<gene>
    <name evidence="1" type="ORF">JBS370_LOCUS27659</name>
</gene>
<reference evidence="1" key="1">
    <citation type="submission" date="2021-02" db="EMBL/GenBank/DDBJ databases">
        <authorList>
            <person name="Nowell W R."/>
        </authorList>
    </citation>
    <scope>NUCLEOTIDE SEQUENCE</scope>
</reference>
<name>A0A819Q8S7_9BILA</name>
<proteinExistence type="predicted"/>
<comment type="caution">
    <text evidence="1">The sequence shown here is derived from an EMBL/GenBank/DDBJ whole genome shotgun (WGS) entry which is preliminary data.</text>
</comment>
<evidence type="ECO:0000313" key="2">
    <source>
        <dbReference type="Proteomes" id="UP000663836"/>
    </source>
</evidence>
<protein>
    <submittedName>
        <fullName evidence="1">Uncharacterized protein</fullName>
    </submittedName>
</protein>
<feature type="non-terminal residue" evidence="1">
    <location>
        <position position="1"/>
    </location>
</feature>
<organism evidence="1 2">
    <name type="scientific">Rotaria sordida</name>
    <dbReference type="NCBI Taxonomy" id="392033"/>
    <lineage>
        <taxon>Eukaryota</taxon>
        <taxon>Metazoa</taxon>
        <taxon>Spiralia</taxon>
        <taxon>Gnathifera</taxon>
        <taxon>Rotifera</taxon>
        <taxon>Eurotatoria</taxon>
        <taxon>Bdelloidea</taxon>
        <taxon>Philodinida</taxon>
        <taxon>Philodinidae</taxon>
        <taxon>Rotaria</taxon>
    </lineage>
</organism>
<dbReference type="Proteomes" id="UP000663836">
    <property type="component" value="Unassembled WGS sequence"/>
</dbReference>
<dbReference type="AlphaFoldDB" id="A0A819Q8S7"/>
<accession>A0A819Q8S7</accession>
<dbReference type="EMBL" id="CAJOBD010005264">
    <property type="protein sequence ID" value="CAF4025409.1"/>
    <property type="molecule type" value="Genomic_DNA"/>
</dbReference>
<evidence type="ECO:0000313" key="1">
    <source>
        <dbReference type="EMBL" id="CAF4025409.1"/>
    </source>
</evidence>
<sequence>NEPKDERFEDVDRFDVVVRNVDVVFDCNDDADGGTF</sequence>